<dbReference type="Proteomes" id="UP000604117">
    <property type="component" value="Unassembled WGS sequence"/>
</dbReference>
<dbReference type="Pfam" id="PF12746">
    <property type="entry name" value="GNAT_acetyltran"/>
    <property type="match status" value="1"/>
</dbReference>
<evidence type="ECO:0000259" key="1">
    <source>
        <dbReference type="PROSITE" id="PS51186"/>
    </source>
</evidence>
<dbReference type="InterPro" id="IPR027365">
    <property type="entry name" value="GNAT_acetyltra_YdfB-like"/>
</dbReference>
<keyword evidence="3" id="KW-1185">Reference proteome</keyword>
<comment type="caution">
    <text evidence="2">The sequence shown here is derived from an EMBL/GenBank/DDBJ whole genome shotgun (WGS) entry which is preliminary data.</text>
</comment>
<feature type="domain" description="N-acetyltransferase" evidence="1">
    <location>
        <begin position="112"/>
        <end position="233"/>
    </location>
</feature>
<dbReference type="EMBL" id="BONE01000089">
    <property type="protein sequence ID" value="GIF77392.1"/>
    <property type="molecule type" value="Genomic_DNA"/>
</dbReference>
<dbReference type="PROSITE" id="PS51186">
    <property type="entry name" value="GNAT"/>
    <property type="match status" value="1"/>
</dbReference>
<reference evidence="2 3" key="1">
    <citation type="submission" date="2021-01" db="EMBL/GenBank/DDBJ databases">
        <title>Whole genome shotgun sequence of Asanoa siamensis NBRC 107932.</title>
        <authorList>
            <person name="Komaki H."/>
            <person name="Tamura T."/>
        </authorList>
    </citation>
    <scope>NUCLEOTIDE SEQUENCE [LARGE SCALE GENOMIC DNA]</scope>
    <source>
        <strain evidence="2 3">NBRC 107932</strain>
    </source>
</reference>
<evidence type="ECO:0000313" key="2">
    <source>
        <dbReference type="EMBL" id="GIF77392.1"/>
    </source>
</evidence>
<gene>
    <name evidence="2" type="ORF">Asi02nite_69100</name>
</gene>
<dbReference type="InterPro" id="IPR016181">
    <property type="entry name" value="Acyl_CoA_acyltransferase"/>
</dbReference>
<protein>
    <recommendedName>
        <fullName evidence="1">N-acetyltransferase domain-containing protein</fullName>
    </recommendedName>
</protein>
<proteinExistence type="predicted"/>
<name>A0ABQ4D2P0_9ACTN</name>
<sequence>MTEDPLLARARRLWCLLAGAPVGFTARGVDVVVSPKSALCPPGWVGIVSLGGVAIATVPDAWSLRALAVLPASSWQDPAAIRDGLPVRESLGPATLAYLDPAAFTPVGGGAEPVPVGNPAVKDLLARVPAAEADESALTDITSPAFVLRSGTEVVAAAGYRRWPGGVAHLCVLTSPTHRGQGLARTTATAAVTSALHAGMLAQWRARHAASRRVAVAVGFRELGWHLSLRLEA</sequence>
<dbReference type="SUPFAM" id="SSF55729">
    <property type="entry name" value="Acyl-CoA N-acyltransferases (Nat)"/>
    <property type="match status" value="1"/>
</dbReference>
<accession>A0ABQ4D2P0</accession>
<dbReference type="InterPro" id="IPR000182">
    <property type="entry name" value="GNAT_dom"/>
</dbReference>
<dbReference type="Gene3D" id="3.40.630.30">
    <property type="match status" value="1"/>
</dbReference>
<dbReference type="RefSeq" id="WP_203718251.1">
    <property type="nucleotide sequence ID" value="NZ_BONE01000089.1"/>
</dbReference>
<evidence type="ECO:0000313" key="3">
    <source>
        <dbReference type="Proteomes" id="UP000604117"/>
    </source>
</evidence>
<organism evidence="2 3">
    <name type="scientific">Asanoa siamensis</name>
    <dbReference type="NCBI Taxonomy" id="926357"/>
    <lineage>
        <taxon>Bacteria</taxon>
        <taxon>Bacillati</taxon>
        <taxon>Actinomycetota</taxon>
        <taxon>Actinomycetes</taxon>
        <taxon>Micromonosporales</taxon>
        <taxon>Micromonosporaceae</taxon>
        <taxon>Asanoa</taxon>
    </lineage>
</organism>